<evidence type="ECO:0000256" key="1">
    <source>
        <dbReference type="SAM" id="Coils"/>
    </source>
</evidence>
<dbReference type="GO" id="GO:0005737">
    <property type="term" value="C:cytoplasm"/>
    <property type="evidence" value="ECO:0007669"/>
    <property type="project" value="TreeGrafter"/>
</dbReference>
<dbReference type="PANTHER" id="PTHR12601:SF6">
    <property type="entry name" value="CLUSTERED MITOCHONDRIA PROTEIN HOMOLOG"/>
    <property type="match status" value="1"/>
</dbReference>
<evidence type="ECO:0000313" key="9">
    <source>
        <dbReference type="EMBL" id="KAE9191785.1"/>
    </source>
</evidence>
<feature type="region of interest" description="Disordered" evidence="2">
    <location>
        <begin position="1074"/>
        <end position="1100"/>
    </location>
</feature>
<keyword evidence="12" id="KW-1185">Reference proteome</keyword>
<comment type="caution">
    <text evidence="5">The sequence shown here is derived from an EMBL/GenBank/DDBJ whole genome shotgun (WGS) entry which is preliminary data.</text>
</comment>
<feature type="domain" description="Clu" evidence="3">
    <location>
        <begin position="1349"/>
        <end position="1618"/>
    </location>
</feature>
<feature type="compositionally biased region" description="Basic and acidic residues" evidence="2">
    <location>
        <begin position="354"/>
        <end position="371"/>
    </location>
</feature>
<evidence type="ECO:0000313" key="11">
    <source>
        <dbReference type="Proteomes" id="UP000429523"/>
    </source>
</evidence>
<dbReference type="Pfam" id="PF13236">
    <property type="entry name" value="CLU"/>
    <property type="match status" value="1"/>
</dbReference>
<protein>
    <recommendedName>
        <fullName evidence="3">Clu domain-containing protein</fullName>
    </recommendedName>
</protein>
<dbReference type="InterPro" id="IPR032675">
    <property type="entry name" value="LRR_dom_sf"/>
</dbReference>
<dbReference type="EMBL" id="QXGA01001346">
    <property type="protein sequence ID" value="KAE9121572.1"/>
    <property type="molecule type" value="Genomic_DNA"/>
</dbReference>
<feature type="compositionally biased region" description="Polar residues" evidence="2">
    <location>
        <begin position="2217"/>
        <end position="2231"/>
    </location>
</feature>
<evidence type="ECO:0000313" key="7">
    <source>
        <dbReference type="EMBL" id="KAE9094367.1"/>
    </source>
</evidence>
<dbReference type="Pfam" id="PF13516">
    <property type="entry name" value="LRR_6"/>
    <property type="match status" value="1"/>
</dbReference>
<dbReference type="Pfam" id="PF12807">
    <property type="entry name" value="eIF3_p135"/>
    <property type="match status" value="1"/>
</dbReference>
<dbReference type="Pfam" id="PF13385">
    <property type="entry name" value="Laminin_G_3"/>
    <property type="match status" value="1"/>
</dbReference>
<feature type="coiled-coil region" evidence="1">
    <location>
        <begin position="100"/>
        <end position="127"/>
    </location>
</feature>
<dbReference type="PANTHER" id="PTHR12601">
    <property type="entry name" value="EUKARYOTIC TRANSLATION INITIATION FACTOR 3 SUBUNIT EIF-3"/>
    <property type="match status" value="1"/>
</dbReference>
<evidence type="ECO:0000256" key="2">
    <source>
        <dbReference type="SAM" id="MobiDB-lite"/>
    </source>
</evidence>
<feature type="compositionally biased region" description="Acidic residues" evidence="2">
    <location>
        <begin position="318"/>
        <end position="334"/>
    </location>
</feature>
<evidence type="ECO:0000313" key="13">
    <source>
        <dbReference type="Proteomes" id="UP000440732"/>
    </source>
</evidence>
<evidence type="ECO:0000313" key="12">
    <source>
        <dbReference type="Proteomes" id="UP000433483"/>
    </source>
</evidence>
<evidence type="ECO:0000313" key="17">
    <source>
        <dbReference type="Proteomes" id="UP000488956"/>
    </source>
</evidence>
<dbReference type="EMBL" id="QXGB01001380">
    <property type="protein sequence ID" value="KAE9191785.1"/>
    <property type="molecule type" value="Genomic_DNA"/>
</dbReference>
<dbReference type="EMBL" id="QXGC01001194">
    <property type="protein sequence ID" value="KAE9208845.1"/>
    <property type="molecule type" value="Genomic_DNA"/>
</dbReference>
<evidence type="ECO:0000259" key="3">
    <source>
        <dbReference type="PROSITE" id="PS51823"/>
    </source>
</evidence>
<dbReference type="EMBL" id="QXFZ01001379">
    <property type="protein sequence ID" value="KAE9091546.1"/>
    <property type="molecule type" value="Genomic_DNA"/>
</dbReference>
<dbReference type="SUPFAM" id="SSF52047">
    <property type="entry name" value="RNI-like"/>
    <property type="match status" value="2"/>
</dbReference>
<feature type="region of interest" description="Disordered" evidence="2">
    <location>
        <begin position="2216"/>
        <end position="2252"/>
    </location>
</feature>
<dbReference type="Proteomes" id="UP000429523">
    <property type="component" value="Unassembled WGS sequence"/>
</dbReference>
<gene>
    <name evidence="10" type="ORF">PF004_g16649</name>
    <name evidence="9" type="ORF">PF005_g18707</name>
    <name evidence="8" type="ORF">PF006_g17859</name>
    <name evidence="6" type="ORF">PF007_g18841</name>
    <name evidence="4" type="ORF">PF009_g19395</name>
    <name evidence="7" type="ORF">PF010_g17132</name>
    <name evidence="5" type="ORF">PF011_g16400</name>
</gene>
<evidence type="ECO:0000313" key="4">
    <source>
        <dbReference type="EMBL" id="KAE8930517.1"/>
    </source>
</evidence>
<dbReference type="Proteomes" id="UP000441208">
    <property type="component" value="Unassembled WGS sequence"/>
</dbReference>
<feature type="coiled-coil region" evidence="1">
    <location>
        <begin position="518"/>
        <end position="588"/>
    </location>
</feature>
<dbReference type="Proteomes" id="UP000460718">
    <property type="component" value="Unassembled WGS sequence"/>
</dbReference>
<dbReference type="InterPro" id="IPR001611">
    <property type="entry name" value="Leu-rich_rpt"/>
</dbReference>
<evidence type="ECO:0000313" key="15">
    <source>
        <dbReference type="Proteomes" id="UP000460718"/>
    </source>
</evidence>
<dbReference type="EMBL" id="QXFX01001216">
    <property type="protein sequence ID" value="KAE9094367.1"/>
    <property type="molecule type" value="Genomic_DNA"/>
</dbReference>
<dbReference type="PROSITE" id="PS51823">
    <property type="entry name" value="CLU"/>
    <property type="match status" value="1"/>
</dbReference>
<evidence type="ECO:0000313" key="10">
    <source>
        <dbReference type="EMBL" id="KAE9208845.1"/>
    </source>
</evidence>
<dbReference type="EMBL" id="QXGF01001369">
    <property type="protein sequence ID" value="KAE8930517.1"/>
    <property type="molecule type" value="Genomic_DNA"/>
</dbReference>
<name>A0A6A3JP86_9STRA</name>
<dbReference type="InterPro" id="IPR057207">
    <property type="entry name" value="FBXL15_LRR"/>
</dbReference>
<dbReference type="InterPro" id="IPR013320">
    <property type="entry name" value="ConA-like_dom_sf"/>
</dbReference>
<dbReference type="Gene3D" id="3.80.10.10">
    <property type="entry name" value="Ribonuclease Inhibitor"/>
    <property type="match status" value="4"/>
</dbReference>
<sequence>MGAELSRYLEQDALQSDNGVLLENQLVPTSSSIASVRRTSADVANRSRMFSFCQHWDLIRVVEFLRWYTDLVKVKKKRAGEDSDTARFVLLDTSDVHRQVDRLSKEVAVLEQLLAQLEVEIDSVAVENNGPEVPIDEGLDDALEMAEVDEDDPPAPEEEFMMRKKKTESELREKAVALRELKLHLLGSIEGVELRELVQWPLFIKAVTHVHFQETVKESIQSSAEWHPACTGYAMHREGQAKSALEEFNKGDILLPPPAKHEIDGHTDDSASSSVASGDDSEAGDEDDGDESEKEEKEAAAGAEAEEVTEIVTKLAENDGEDGDVSEADEDSGSEQEAPVRPIDSTPVDEEEDDKRPLSEESLAEHTKDDSNQLPPNGRAKVEAMLKRPRIIQRTILQLFDPATRSPIFFGYSYDKEKNRVEEVLQSDTASRTKEDAIFATKVKYQKDKLESTLASEKGKLQALVQKESDLQVKREKHWAKRQADQERAKKELDPNDVFFRTQEAQDKKTKDQEAFEDTELRRQKQNVDTRIKAAEQECAVYLDKVAAVRCIDRPLGEVRLKFHGEELERYENEIHAAKTALATAQEEYAALVNSKLRVPGQEAKLRSQVLFAEDQIKSRENELERICRLHEDEQFLFDRAQEVFDKEQLFVPLFTALNTEISATSLSSGSDFAFQLVDLAIAMLLGAGSCSVTDKIRFLFDTFSRKTTSASIRVLTPESLAEVIRVVFSVLSRIGDVHLPRAMTREFLLEFVEREFLKLNSLSTGDDGTGMTLHEFNSYCIETIEGSKYLCELLGHPWKYQQLSRFVVQQMSTIHQYRLGLININDLKYALARQLTQPREELSQWKKAIIHERALAMGENDPLKTDYSKYLPRRRAKLLSNVVPLDHGGYRNLLHYRMEVILRSAVRLQTSWRARKGRQIARLAAEKQAFYHARGLALEEARNTVEKEWSDRDAKPAHSVDKMKFEAKIRMKQVKLRTKGNAFSREQVLALMTEDAVQAAQKDVENRFREMEEELGYLKHAEALQLPHAEIEYLKPEIAKGLLAQLVHAKQESSTVGSMLETIAVNEEKARKKAEAKKRKRDDSPHEVPETDAGEQVEKHFLDKEASAARQFRTSARKENMVHGRFPPELYSTGFTLDELSLEMTLAFPDPPLNMLQDRLKQVCDGMTDFKLVEFLQELPSKRHICDYVTAFRRHDGSYDMEAMEMDLYDHFRIILGSNQLAPALVNIAESDLEFGLTQKLLNTIQLENEQLLHQMVETESHKLANENALAMAKRLVRMGYKSEIEAEGNQETSTDGEDNQQHVDPRSLLLQKERHILDQRRKKALDAHNRLVEAMKAWKEAEFSLLETERKQLRVSPSYPVLPAHRTRWSDRFQNALRLYEANPEQIQAKYTEILKICQDFIETASAVALVLVRELYLPVREKSILPAKESPIDGRKDDIRSTSRLKYEAHDILFKICTDDHGRFENSHEYAAKAGGHEVRNSAIYLRELSGYGNIRVPLQCTVDFQGFRVLCSAKIPIEVVAWTESGDIQRVSTQLVHGSENRGRTVTFQSKELDEALASVASRLNLSRHSARGYQDLTSKSLTAAADVLGYLNGQKQLVVLNFSRAMPPEDPDVTSHLLHSTRGMSIMWRQLRPELVRSFKIPLSPDALSSLTYRTPDWQDQALGVEDATKYLVKEVIPLFAVKLSQKSDYFESPEFDLVKEMHRHGINMRHLGLLRAQFLFQLSGTATLQYSTAEIQTSQDFTREVDRGSHVYINGKTSTVSRDRSHRFDATCITLSTPHMGDSIQNVAVYGGRLDCRERAATIRRFLLGEMVARTFKNIIRHLMRQAARTNATGLTPMLHKQILIQSLNLLSGSRRGSETLWKTHIYEGIRFRFGLRAVSEVDKQNLRRNLLPVLEFIVRRVTDMMAIPISPLCLERVATIPDCYTFVLDDILPSGDQYRVKHNVSMLYFSMASLLLLQATVKQATSYKQLVVADGSNGYWPLCDRRGTLEPTNLGSYGAKFRGKYLPGCTLEGEGPILNAVMNRSLVLRKTSRSCVQFPYDNRFYPPDVDSHVSLETWCRCDGHESTRRVVLTMGRFCICALKANVWAFSINVKSIDILAFGSQVVLGKWTHLVGTYDGTILRFYVDGLLQNEVEVESVVDLEIHKREAVMAKTREDIADLEDEAKGACFKEIDRETKLFLATKEGRRQVKAISGKLLDEHEFRVRLSRNAATGSEGNSATPLASGSVKKIEASPAPVKKDASKVSRTDFESLAKKQILREKFDAKWLIVAAEFKEMRERVNLKIQRELDEQSNQEARQLRIGCLSSVRRRDGKYFFHGNVAHVAYYNGKMLSRDQINAHYVMGTRDRAHESDHLFALASSRFSRALEYAPDDKRMLEKFAENICASLKYDLDHQHAREIYKKKVRCGLKPFVATENAHGIAEVMKNLPRDPIFSDLFLLCYHSLLKINPAYFQATESEKCRLALQELGRMPFAFFLGSRSANSLVNIMSWYDHTDDEDAIVATFADIICKVLVEFPTFYGDQLTSMVWLRDLRKPKAVVYFVLSVESNEDVRCIDLKDVLDISEEDLDVVAKSNRFCTGLQLARCSRVSDVTMRRIAFCCSQLEELDVSYCTLITDLGLAAVGKYCNRLVRLKMVHCSQIRDVGVEAIVRTNPRLEEISLSFCERITDRCFLTIGKSCPGLAALEVELCVQLTNSAMKYLATTLVNPTKLRRLNIGGCRRISDEGLLDVVKVCTGLQKVNLRHCDRLTDLSIRTLTHNCLELDALNVEELESLSYKVFLFDQEGDGRGVVDKNLLRKMKTLNVTGCTGLNDLALGHLGHRSKGLESLNLSACTELSDQGLLWLLDDMLDRSIGGGHLTHIDVSYCPGLTANGIHKVVLRCPNIVSLNLSGCTHLSDANIIDIVNSCEKIVRLELAFCRELSDSVLYAIANQLSLEELNLSRCVRITDDGMLEIAGQSSVLRRLNVAACKKLSERSLLALLEGCRLLEEMDVTHCPFFSPETLARFVKRKVKVICRKLEEVSITSAVQDLEAIKQHEREEAEQQQQNEMCSEALRYLTPERRAKYAKTLQAGKLGPKTSEAKKPANPSSNNLPPIGRRSEHED</sequence>
<dbReference type="EMBL" id="QXFW01001170">
    <property type="protein sequence ID" value="KAE8995277.1"/>
    <property type="molecule type" value="Genomic_DNA"/>
</dbReference>
<dbReference type="InterPro" id="IPR006553">
    <property type="entry name" value="Leu-rich_rpt_Cys-con_subtyp"/>
</dbReference>
<feature type="compositionally biased region" description="Basic and acidic residues" evidence="2">
    <location>
        <begin position="259"/>
        <end position="269"/>
    </location>
</feature>
<accession>A0A6A3JP86</accession>
<dbReference type="Proteomes" id="UP000440732">
    <property type="component" value="Unassembled WGS sequence"/>
</dbReference>
<dbReference type="SMART" id="SM00367">
    <property type="entry name" value="LRR_CC"/>
    <property type="match status" value="15"/>
</dbReference>
<evidence type="ECO:0000313" key="5">
    <source>
        <dbReference type="EMBL" id="KAE8995277.1"/>
    </source>
</evidence>
<feature type="compositionally biased region" description="Acidic residues" evidence="2">
    <location>
        <begin position="279"/>
        <end position="293"/>
    </location>
</feature>
<dbReference type="Gene3D" id="2.60.120.200">
    <property type="match status" value="1"/>
</dbReference>
<dbReference type="OrthoDB" id="550575at2759"/>
<dbReference type="Pfam" id="PF25372">
    <property type="entry name" value="DUF7885"/>
    <property type="match status" value="2"/>
</dbReference>
<evidence type="ECO:0000313" key="16">
    <source>
        <dbReference type="Proteomes" id="UP000476176"/>
    </source>
</evidence>
<dbReference type="SUPFAM" id="SSF49899">
    <property type="entry name" value="Concanavalin A-like lectins/glucanases"/>
    <property type="match status" value="1"/>
</dbReference>
<evidence type="ECO:0000313" key="6">
    <source>
        <dbReference type="EMBL" id="KAE9091546.1"/>
    </source>
</evidence>
<dbReference type="InterPro" id="IPR025697">
    <property type="entry name" value="CLU_dom"/>
</dbReference>
<feature type="region of interest" description="Disordered" evidence="2">
    <location>
        <begin position="3074"/>
        <end position="3110"/>
    </location>
</feature>
<proteinExistence type="predicted"/>
<dbReference type="Proteomes" id="UP000488956">
    <property type="component" value="Unassembled WGS sequence"/>
</dbReference>
<dbReference type="InterPro" id="IPR033646">
    <property type="entry name" value="CLU-central"/>
</dbReference>
<organism evidence="5 15">
    <name type="scientific">Phytophthora fragariae</name>
    <dbReference type="NCBI Taxonomy" id="53985"/>
    <lineage>
        <taxon>Eukaryota</taxon>
        <taxon>Sar</taxon>
        <taxon>Stramenopiles</taxon>
        <taxon>Oomycota</taxon>
        <taxon>Peronosporomycetes</taxon>
        <taxon>Peronosporales</taxon>
        <taxon>Peronosporaceae</taxon>
        <taxon>Phytophthora</taxon>
    </lineage>
</organism>
<reference evidence="15 16" key="1">
    <citation type="submission" date="2018-09" db="EMBL/GenBank/DDBJ databases">
        <title>Genomic investigation of the strawberry pathogen Phytophthora fragariae indicates pathogenicity is determined by transcriptional variation in three key races.</title>
        <authorList>
            <person name="Adams T.M."/>
            <person name="Armitage A.D."/>
            <person name="Sobczyk M.K."/>
            <person name="Bates H.J."/>
            <person name="Dunwell J.M."/>
            <person name="Nellist C.F."/>
            <person name="Harrison R.J."/>
        </authorList>
    </citation>
    <scope>NUCLEOTIDE SEQUENCE [LARGE SCALE GENOMIC DNA]</scope>
    <source>
        <strain evidence="10 16">BC-23</strain>
        <strain evidence="9 12">NOV-27</strain>
        <strain evidence="8 13">NOV-5</strain>
        <strain evidence="6 14">NOV-71</strain>
        <strain evidence="4 11">NOV-9</strain>
        <strain evidence="7 17">ONT-3</strain>
        <strain evidence="5 15">SCRP245</strain>
    </source>
</reference>
<dbReference type="InterPro" id="IPR027523">
    <property type="entry name" value="CLU_prot"/>
</dbReference>
<evidence type="ECO:0000313" key="8">
    <source>
        <dbReference type="EMBL" id="KAE9121572.1"/>
    </source>
</evidence>
<feature type="region of interest" description="Disordered" evidence="2">
    <location>
        <begin position="252"/>
        <end position="382"/>
    </location>
</feature>
<dbReference type="Proteomes" id="UP000433483">
    <property type="component" value="Unassembled WGS sequence"/>
</dbReference>
<keyword evidence="1" id="KW-0175">Coiled coil</keyword>
<dbReference type="Proteomes" id="UP000476176">
    <property type="component" value="Unassembled WGS sequence"/>
</dbReference>
<evidence type="ECO:0000313" key="14">
    <source>
        <dbReference type="Proteomes" id="UP000441208"/>
    </source>
</evidence>